<feature type="transmembrane region" description="Helical" evidence="2">
    <location>
        <begin position="431"/>
        <end position="451"/>
    </location>
</feature>
<feature type="transmembrane region" description="Helical" evidence="2">
    <location>
        <begin position="853"/>
        <end position="876"/>
    </location>
</feature>
<feature type="transmembrane region" description="Helical" evidence="2">
    <location>
        <begin position="360"/>
        <end position="380"/>
    </location>
</feature>
<feature type="transmembrane region" description="Helical" evidence="2">
    <location>
        <begin position="909"/>
        <end position="933"/>
    </location>
</feature>
<keyword evidence="2" id="KW-0812">Transmembrane</keyword>
<dbReference type="PANTHER" id="PTHR32063:SF14">
    <property type="entry name" value="BLL4319 PROTEIN"/>
    <property type="match status" value="1"/>
</dbReference>
<keyword evidence="2" id="KW-1133">Transmembrane helix</keyword>
<feature type="transmembrane region" description="Helical" evidence="2">
    <location>
        <begin position="463"/>
        <end position="481"/>
    </location>
</feature>
<reference evidence="3 4" key="1">
    <citation type="submission" date="2024-03" db="EMBL/GenBank/DDBJ databases">
        <title>High-quality draft genome sequencing of Tistrella sp. BH-R2-4.</title>
        <authorList>
            <person name="Dong C."/>
        </authorList>
    </citation>
    <scope>NUCLEOTIDE SEQUENCE [LARGE SCALE GENOMIC DNA]</scope>
    <source>
        <strain evidence="3 4">BH-R2-4</strain>
    </source>
</reference>
<dbReference type="Proteomes" id="UP001413721">
    <property type="component" value="Unassembled WGS sequence"/>
</dbReference>
<dbReference type="Gene3D" id="3.30.70.1320">
    <property type="entry name" value="Multidrug efflux transporter AcrB pore domain like"/>
    <property type="match status" value="1"/>
</dbReference>
<dbReference type="SUPFAM" id="SSF82693">
    <property type="entry name" value="Multidrug efflux transporter AcrB pore domain, PN1, PN2, PC1 and PC2 subdomains"/>
    <property type="match status" value="4"/>
</dbReference>
<dbReference type="Pfam" id="PF00873">
    <property type="entry name" value="ACR_tran"/>
    <property type="match status" value="1"/>
</dbReference>
<feature type="transmembrane region" description="Helical" evidence="2">
    <location>
        <begin position="954"/>
        <end position="975"/>
    </location>
</feature>
<dbReference type="Gene3D" id="1.20.1640.10">
    <property type="entry name" value="Multidrug efflux transporter AcrB transmembrane domain"/>
    <property type="match status" value="2"/>
</dbReference>
<dbReference type="SUPFAM" id="SSF82866">
    <property type="entry name" value="Multidrug efflux transporter AcrB transmembrane domain"/>
    <property type="match status" value="2"/>
</dbReference>
<keyword evidence="4" id="KW-1185">Reference proteome</keyword>
<feature type="transmembrane region" description="Helical" evidence="2">
    <location>
        <begin position="883"/>
        <end position="903"/>
    </location>
</feature>
<keyword evidence="2" id="KW-0472">Membrane</keyword>
<feature type="region of interest" description="Disordered" evidence="1">
    <location>
        <begin position="1036"/>
        <end position="1073"/>
    </location>
</feature>
<gene>
    <name evidence="3" type="ORF">WG926_23590</name>
</gene>
<accession>A0ABU9YR75</accession>
<dbReference type="Gene3D" id="3.30.2090.10">
    <property type="entry name" value="Multidrug efflux transporter AcrB TolC docking domain, DN and DC subdomains"/>
    <property type="match status" value="2"/>
</dbReference>
<proteinExistence type="predicted"/>
<feature type="compositionally biased region" description="Basic and acidic residues" evidence="1">
    <location>
        <begin position="1039"/>
        <end position="1049"/>
    </location>
</feature>
<feature type="compositionally biased region" description="Gly residues" evidence="1">
    <location>
        <begin position="1060"/>
        <end position="1073"/>
    </location>
</feature>
<dbReference type="InterPro" id="IPR027463">
    <property type="entry name" value="AcrB_DN_DC_subdom"/>
</dbReference>
<evidence type="ECO:0000256" key="2">
    <source>
        <dbReference type="SAM" id="Phobius"/>
    </source>
</evidence>
<dbReference type="RefSeq" id="WP_345938421.1">
    <property type="nucleotide sequence ID" value="NZ_JBBKTW010000010.1"/>
</dbReference>
<feature type="transmembrane region" description="Helical" evidence="2">
    <location>
        <begin position="386"/>
        <end position="410"/>
    </location>
</feature>
<dbReference type="Gene3D" id="3.30.70.1440">
    <property type="entry name" value="Multidrug efflux transporter AcrB pore domain"/>
    <property type="match status" value="1"/>
</dbReference>
<organism evidence="3 4">
    <name type="scientific">Tistrella arctica</name>
    <dbReference type="NCBI Taxonomy" id="3133430"/>
    <lineage>
        <taxon>Bacteria</taxon>
        <taxon>Pseudomonadati</taxon>
        <taxon>Pseudomonadota</taxon>
        <taxon>Alphaproteobacteria</taxon>
        <taxon>Geminicoccales</taxon>
        <taxon>Geminicoccaceae</taxon>
        <taxon>Tistrella</taxon>
    </lineage>
</organism>
<feature type="transmembrane region" description="Helical" evidence="2">
    <location>
        <begin position="12"/>
        <end position="34"/>
    </location>
</feature>
<comment type="caution">
    <text evidence="3">The sequence shown here is derived from an EMBL/GenBank/DDBJ whole genome shotgun (WGS) entry which is preliminary data.</text>
</comment>
<evidence type="ECO:0000256" key="1">
    <source>
        <dbReference type="SAM" id="MobiDB-lite"/>
    </source>
</evidence>
<feature type="transmembrane region" description="Helical" evidence="2">
    <location>
        <begin position="334"/>
        <end position="353"/>
    </location>
</feature>
<protein>
    <submittedName>
        <fullName evidence="3">Efflux RND transporter permease subunit</fullName>
    </submittedName>
</protein>
<dbReference type="PRINTS" id="PR00702">
    <property type="entry name" value="ACRIFLAVINRP"/>
</dbReference>
<name>A0ABU9YR75_9PROT</name>
<dbReference type="SUPFAM" id="SSF82714">
    <property type="entry name" value="Multidrug efflux transporter AcrB TolC docking domain, DN and DC subdomains"/>
    <property type="match status" value="2"/>
</dbReference>
<sequence>MILSDVSIKRPVFATVLSLLLIVVGLAAGLRLAVREYPDVDTPQVSVGTSFRGAPASLVETQVTEIIEGAVSGIEGIRTLRSVSRDGRSFVNIEFNVERDLEAATNDVRDKVAQVIDDLPETAEQPIISKADADSRPMLWMTLTSNARDALALTDYADRFIVDRLSVVPGVASVYIGGERRYAMRIWIDRQALSARGLTVNDVTAALNRENLELPAGSIETTNREVTIRTDTRFATEADFRQLVVSGGADGRPIRLGDIARIEVGAEDYKNEIRSNGQQGIGVGVIRQSKANTLDVANGVRAEVEALRTSLPPDMTINYSYDESLFISEAIYEVMHALVIALLLVVGIIFVFLRSIAATLVPAVAIPVSVIASLTVLGAMGFSINVLTLLALVLAIGLVVDDAIVVLENIHRRIEEGEPPLLAAYRGARQIAFAVIATTLVLIAVFVPISFMEGRTGRLFGEFGIAMAASVAFSMLVALTLTPMMCSKLLRAPGHANAAERGARRFFDGLNTVYDRMLGWAMGARLVVLAVAVALSAVAGLLYEQVPKEFAPTEDRGSFIVVVEAPQGSSYDYTSRNVEKVEEILRPLVDEGVASTVFTIVSPGSSRPAPVDRAFVIVRLVPWAERTAGQVALVNRVRPQLTAIPGVRAVPVNPPGLGQRGFSNPLEVVVAGLDREDVKAWRDIMMDRLLAEPGLNNVNSDYEETKPQLDVTVDRERAAALGISAQDIGSTLEVMFGSRTVTRFEDRGEQYDVVLQAENSDRASAADLSSLFVRAGTDGSLVPLSNLVRMEEVAVPKELRRVDRLPAITISAGLTDGYGLGNAVERVQEIAAADLPPQARISFDGQSREYVDAGAGIMLTFALSILIVFLVLAAQFESWIHPVIILLAVPLALTGGLAGIWLSGGTLNIYSQIGMVMLIGLMAKNGILIVEFANQLRDEDGLSPAEAARKSAVLRLRPILMTTIATVLGAVPLAMGSGAGVESRSALAVVVIGGMTLATIMTLFLVPVLYAMLAGFTRPAATIANRLLALDRQPATAHVHQDGASDDGRAPPPAGPAGKFPGGKLPGDGVPGE</sequence>
<feature type="transmembrane region" description="Helical" evidence="2">
    <location>
        <begin position="987"/>
        <end position="1013"/>
    </location>
</feature>
<dbReference type="PANTHER" id="PTHR32063">
    <property type="match status" value="1"/>
</dbReference>
<feature type="transmembrane region" description="Helical" evidence="2">
    <location>
        <begin position="526"/>
        <end position="543"/>
    </location>
</feature>
<dbReference type="EMBL" id="JBBKTW010000010">
    <property type="protein sequence ID" value="MEN2991316.1"/>
    <property type="molecule type" value="Genomic_DNA"/>
</dbReference>
<dbReference type="Gene3D" id="3.30.70.1430">
    <property type="entry name" value="Multidrug efflux transporter AcrB pore domain"/>
    <property type="match status" value="2"/>
</dbReference>
<evidence type="ECO:0000313" key="4">
    <source>
        <dbReference type="Proteomes" id="UP001413721"/>
    </source>
</evidence>
<evidence type="ECO:0000313" key="3">
    <source>
        <dbReference type="EMBL" id="MEN2991316.1"/>
    </source>
</evidence>
<dbReference type="InterPro" id="IPR001036">
    <property type="entry name" value="Acrflvin-R"/>
</dbReference>